<dbReference type="PANTHER" id="PTHR38013:SF1">
    <property type="entry name" value="GLYCOPROTEIN_POLYSACCHARIDE METABOLISM"/>
    <property type="match status" value="1"/>
</dbReference>
<keyword evidence="1" id="KW-0449">Lipoprotein</keyword>
<organism evidence="1">
    <name type="scientific">hydrothermal vent metagenome</name>
    <dbReference type="NCBI Taxonomy" id="652676"/>
    <lineage>
        <taxon>unclassified sequences</taxon>
        <taxon>metagenomes</taxon>
        <taxon>ecological metagenomes</taxon>
    </lineage>
</organism>
<dbReference type="PROSITE" id="PS51257">
    <property type="entry name" value="PROKAR_LIPOPROTEIN"/>
    <property type="match status" value="1"/>
</dbReference>
<dbReference type="PANTHER" id="PTHR38013">
    <property type="entry name" value="GLYCOPROTEIN/POLYSACCHARIDE METABOLISM"/>
    <property type="match status" value="1"/>
</dbReference>
<dbReference type="InterPro" id="IPR039366">
    <property type="entry name" value="Pilotin"/>
</dbReference>
<protein>
    <submittedName>
        <fullName evidence="1">Lipoprotein-related protein</fullName>
    </submittedName>
</protein>
<accession>A0A160TP74</accession>
<gene>
    <name evidence="1" type="ORF">MGWOODY_Smn1065</name>
</gene>
<sequence>MRSSHLFLPLLIGLSACHPATVDKGPGVPSSKQTVTLSGTALYRERIALPADAQLVVTISDVSLMDAPSVTIAQVTIPTKGRQVPLAFSLDYDPARIIARNRYSVSARILGGDGKLLWITDTHMDLPPAGQTIELQLVRVQQSPSQ</sequence>
<dbReference type="Pfam" id="PF09619">
    <property type="entry name" value="YscW"/>
    <property type="match status" value="1"/>
</dbReference>
<dbReference type="InterPro" id="IPR053196">
    <property type="entry name" value="Lipoprotein_YbaY-like"/>
</dbReference>
<name>A0A160TP74_9ZZZZ</name>
<proteinExistence type="predicted"/>
<evidence type="ECO:0000313" key="1">
    <source>
        <dbReference type="EMBL" id="CUS45419.1"/>
    </source>
</evidence>
<dbReference type="EMBL" id="CZQE01000256">
    <property type="protein sequence ID" value="CUS45419.1"/>
    <property type="molecule type" value="Genomic_DNA"/>
</dbReference>
<reference evidence="1" key="1">
    <citation type="submission" date="2015-10" db="EMBL/GenBank/DDBJ databases">
        <authorList>
            <person name="Gilbert D.G."/>
        </authorList>
    </citation>
    <scope>NUCLEOTIDE SEQUENCE</scope>
</reference>
<dbReference type="AlphaFoldDB" id="A0A160TP74"/>